<organism evidence="4 5">
    <name type="scientific">Amycolatopsis arida</name>
    <dbReference type="NCBI Taxonomy" id="587909"/>
    <lineage>
        <taxon>Bacteria</taxon>
        <taxon>Bacillati</taxon>
        <taxon>Actinomycetota</taxon>
        <taxon>Actinomycetes</taxon>
        <taxon>Pseudonocardiales</taxon>
        <taxon>Pseudonocardiaceae</taxon>
        <taxon>Amycolatopsis</taxon>
    </lineage>
</organism>
<evidence type="ECO:0000313" key="4">
    <source>
        <dbReference type="EMBL" id="SFQ63734.1"/>
    </source>
</evidence>
<keyword evidence="2" id="KW-1015">Disulfide bond</keyword>
<dbReference type="EMBL" id="FOWW01000011">
    <property type="protein sequence ID" value="SFQ63734.1"/>
    <property type="molecule type" value="Genomic_DNA"/>
</dbReference>
<accession>A0A1I6A4S7</accession>
<dbReference type="Gene3D" id="3.40.50.1110">
    <property type="entry name" value="SGNH hydrolase"/>
    <property type="match status" value="1"/>
</dbReference>
<dbReference type="GO" id="GO:0004806">
    <property type="term" value="F:triacylglycerol lipase activity"/>
    <property type="evidence" value="ECO:0007669"/>
    <property type="project" value="TreeGrafter"/>
</dbReference>
<dbReference type="PANTHER" id="PTHR37981">
    <property type="entry name" value="LIPASE 2"/>
    <property type="match status" value="1"/>
</dbReference>
<dbReference type="InterPro" id="IPR013830">
    <property type="entry name" value="SGNH_hydro"/>
</dbReference>
<dbReference type="CDD" id="cd01823">
    <property type="entry name" value="SEST_like"/>
    <property type="match status" value="1"/>
</dbReference>
<evidence type="ECO:0000313" key="5">
    <source>
        <dbReference type="Proteomes" id="UP000198727"/>
    </source>
</evidence>
<dbReference type="GO" id="GO:0019433">
    <property type="term" value="P:triglyceride catabolic process"/>
    <property type="evidence" value="ECO:0007669"/>
    <property type="project" value="TreeGrafter"/>
</dbReference>
<sequence length="298" mass="30991">MAGLAAVALIIAVVGIGTTLREHEGAGPPARDHAPTGGGVGRYVALGDSYTAGPGTGTPTGEPRGCARSANNYPHLVAAELAPAEFVDVSCGGATTVHLTTDQETSAGVNPPQLAAVTADTTLVTLGIGGNDVGFVQLAHECVTSEPNRSPCRDRYVRGSQDRLAEAIDAASRGVGGALDRIQRRAPRARVLVVGYPTVLPAQGPGCWPELPVGVRDVAYLRESLRRLNDMLAQQARSHRAEFVDTARPSVGHDMCAPPGLRWVEGLTRTAQSAPLHPNAQGQLGMADAVLRVLDDEP</sequence>
<dbReference type="SUPFAM" id="SSF52266">
    <property type="entry name" value="SGNH hydrolase"/>
    <property type="match status" value="1"/>
</dbReference>
<gene>
    <name evidence="4" type="ORF">SAMN05421810_11180</name>
</gene>
<protein>
    <submittedName>
        <fullName evidence="4">GDSL-like Lipase/Acylhydrolase family protein</fullName>
    </submittedName>
</protein>
<dbReference type="AlphaFoldDB" id="A0A1I6A4S7"/>
<feature type="disulfide bond" evidence="2">
    <location>
        <begin position="66"/>
        <end position="91"/>
    </location>
</feature>
<dbReference type="Pfam" id="PF13472">
    <property type="entry name" value="Lipase_GDSL_2"/>
    <property type="match status" value="1"/>
</dbReference>
<keyword evidence="5" id="KW-1185">Reference proteome</keyword>
<feature type="active site" description="Nucleophile" evidence="1">
    <location>
        <position position="49"/>
    </location>
</feature>
<proteinExistence type="predicted"/>
<evidence type="ECO:0000259" key="3">
    <source>
        <dbReference type="Pfam" id="PF13472"/>
    </source>
</evidence>
<feature type="disulfide bond" evidence="2">
    <location>
        <begin position="142"/>
        <end position="152"/>
    </location>
</feature>
<feature type="active site" evidence="1">
    <location>
        <position position="277"/>
    </location>
</feature>
<feature type="domain" description="SGNH hydrolase-type esterase" evidence="3">
    <location>
        <begin position="45"/>
        <end position="283"/>
    </location>
</feature>
<keyword evidence="4" id="KW-0378">Hydrolase</keyword>
<dbReference type="RefSeq" id="WP_092535375.1">
    <property type="nucleotide sequence ID" value="NZ_FOWW01000011.1"/>
</dbReference>
<dbReference type="STRING" id="587909.SAMN05421810_11180"/>
<feature type="disulfide bond" evidence="2">
    <location>
        <begin position="207"/>
        <end position="256"/>
    </location>
</feature>
<dbReference type="PANTHER" id="PTHR37981:SF1">
    <property type="entry name" value="SGNH HYDROLASE-TYPE ESTERASE DOMAIN-CONTAINING PROTEIN"/>
    <property type="match status" value="1"/>
</dbReference>
<dbReference type="InterPro" id="IPR036514">
    <property type="entry name" value="SGNH_hydro_sf"/>
</dbReference>
<name>A0A1I6A4S7_9PSEU</name>
<dbReference type="OrthoDB" id="5503950at2"/>
<dbReference type="InterPro" id="IPR037460">
    <property type="entry name" value="SEST-like"/>
</dbReference>
<dbReference type="Proteomes" id="UP000198727">
    <property type="component" value="Unassembled WGS sequence"/>
</dbReference>
<evidence type="ECO:0000256" key="2">
    <source>
        <dbReference type="PIRSR" id="PIRSR637460-2"/>
    </source>
</evidence>
<reference evidence="5" key="1">
    <citation type="submission" date="2016-10" db="EMBL/GenBank/DDBJ databases">
        <authorList>
            <person name="Varghese N."/>
            <person name="Submissions S."/>
        </authorList>
    </citation>
    <scope>NUCLEOTIDE SEQUENCE [LARGE SCALE GENOMIC DNA]</scope>
    <source>
        <strain evidence="5">CGMCC 4.5579</strain>
    </source>
</reference>
<evidence type="ECO:0000256" key="1">
    <source>
        <dbReference type="PIRSR" id="PIRSR637460-1"/>
    </source>
</evidence>